<dbReference type="AlphaFoldDB" id="A0A2K8YWY4"/>
<name>A0A2K8YWY4_9BACT</name>
<proteinExistence type="predicted"/>
<protein>
    <submittedName>
        <fullName evidence="1">Uncharacterized protein</fullName>
    </submittedName>
</protein>
<dbReference type="Proteomes" id="UP000232883">
    <property type="component" value="Chromosome"/>
</dbReference>
<evidence type="ECO:0000313" key="1">
    <source>
        <dbReference type="EMBL" id="AUD02150.1"/>
    </source>
</evidence>
<dbReference type="EMBL" id="CP025096">
    <property type="protein sequence ID" value="AUD02150.1"/>
    <property type="molecule type" value="Genomic_DNA"/>
</dbReference>
<evidence type="ECO:0000313" key="2">
    <source>
        <dbReference type="Proteomes" id="UP000232883"/>
    </source>
</evidence>
<organism evidence="1 2">
    <name type="scientific">Spirosoma pollinicola</name>
    <dbReference type="NCBI Taxonomy" id="2057025"/>
    <lineage>
        <taxon>Bacteria</taxon>
        <taxon>Pseudomonadati</taxon>
        <taxon>Bacteroidota</taxon>
        <taxon>Cytophagia</taxon>
        <taxon>Cytophagales</taxon>
        <taxon>Cytophagaceae</taxon>
        <taxon>Spirosoma</taxon>
    </lineage>
</organism>
<dbReference type="KEGG" id="spir:CWM47_10150"/>
<sequence length="131" mass="14904">MNQGFKLRFDQLRENDPTEPADGSGLLLIENYPVQGHTRNVCLVWPDGRKAFLNYAYLVVADFEPNNEKNVIKLGFSSHNVTLQGYSLETLFIALLDHLPRIITAIDPRYVLDEDKQKSVVIEIVLEKSDS</sequence>
<dbReference type="OrthoDB" id="676278at2"/>
<dbReference type="RefSeq" id="WP_100987869.1">
    <property type="nucleotide sequence ID" value="NZ_CP025096.1"/>
</dbReference>
<accession>A0A2K8YWY4</accession>
<keyword evidence="2" id="KW-1185">Reference proteome</keyword>
<reference evidence="1 2" key="1">
    <citation type="submission" date="2017-11" db="EMBL/GenBank/DDBJ databases">
        <title>Taxonomic description and genome sequences of Spirosoma HA7 sp. nov., isolated from pollen microhabitat of Corylus avellana.</title>
        <authorList>
            <person name="Ambika Manirajan B."/>
            <person name="Suarez C."/>
            <person name="Ratering S."/>
            <person name="Geissler-Plaum R."/>
            <person name="Cardinale M."/>
            <person name="Sylvia S."/>
        </authorList>
    </citation>
    <scope>NUCLEOTIDE SEQUENCE [LARGE SCALE GENOMIC DNA]</scope>
    <source>
        <strain evidence="1 2">HA7</strain>
    </source>
</reference>
<gene>
    <name evidence="1" type="ORF">CWM47_10150</name>
</gene>